<dbReference type="Proteomes" id="UP001234495">
    <property type="component" value="Unassembled WGS sequence"/>
</dbReference>
<keyword evidence="10" id="KW-1185">Reference proteome</keyword>
<evidence type="ECO:0000313" key="9">
    <source>
        <dbReference type="EMBL" id="MDQ0231466.1"/>
    </source>
</evidence>
<comment type="function">
    <text evidence="5">May act as an export chaperone for the filament capping protein FliD.</text>
</comment>
<dbReference type="InterPro" id="IPR008622">
    <property type="entry name" value="FliT"/>
</dbReference>
<evidence type="ECO:0000256" key="8">
    <source>
        <dbReference type="SAM" id="MobiDB-lite"/>
    </source>
</evidence>
<keyword evidence="9" id="KW-0969">Cilium</keyword>
<dbReference type="RefSeq" id="WP_307342470.1">
    <property type="nucleotide sequence ID" value="NZ_JAUSUD010000012.1"/>
</dbReference>
<dbReference type="EMBL" id="JAUSUD010000012">
    <property type="protein sequence ID" value="MDQ0231466.1"/>
    <property type="molecule type" value="Genomic_DNA"/>
</dbReference>
<name>A0ABT9ZGR9_9BACI</name>
<keyword evidence="3" id="KW-1005">Bacterial flagellum biogenesis</keyword>
<evidence type="ECO:0000256" key="7">
    <source>
        <dbReference type="ARBA" id="ARBA00093797"/>
    </source>
</evidence>
<proteinExistence type="inferred from homology"/>
<protein>
    <recommendedName>
        <fullName evidence="7">Flagellar protein FliT</fullName>
    </recommendedName>
</protein>
<dbReference type="Pfam" id="PF05400">
    <property type="entry name" value="FliT"/>
    <property type="match status" value="1"/>
</dbReference>
<evidence type="ECO:0000256" key="5">
    <source>
        <dbReference type="ARBA" id="ARBA00093765"/>
    </source>
</evidence>
<evidence type="ECO:0000256" key="6">
    <source>
        <dbReference type="ARBA" id="ARBA00093785"/>
    </source>
</evidence>
<comment type="similarity">
    <text evidence="6">Belongs to the bacillales FliT family.</text>
</comment>
<organism evidence="9 10">
    <name type="scientific">Metabacillus malikii</name>
    <dbReference type="NCBI Taxonomy" id="1504265"/>
    <lineage>
        <taxon>Bacteria</taxon>
        <taxon>Bacillati</taxon>
        <taxon>Bacillota</taxon>
        <taxon>Bacilli</taxon>
        <taxon>Bacillales</taxon>
        <taxon>Bacillaceae</taxon>
        <taxon>Metabacillus</taxon>
    </lineage>
</organism>
<evidence type="ECO:0000256" key="2">
    <source>
        <dbReference type="ARBA" id="ARBA00022490"/>
    </source>
</evidence>
<reference evidence="9 10" key="1">
    <citation type="submission" date="2023-07" db="EMBL/GenBank/DDBJ databases">
        <title>Genomic Encyclopedia of Type Strains, Phase IV (KMG-IV): sequencing the most valuable type-strain genomes for metagenomic binning, comparative biology and taxonomic classification.</title>
        <authorList>
            <person name="Goeker M."/>
        </authorList>
    </citation>
    <scope>NUCLEOTIDE SEQUENCE [LARGE SCALE GENOMIC DNA]</scope>
    <source>
        <strain evidence="9 10">DSM 29005</strain>
    </source>
</reference>
<sequence>MSALEKVYSITEQLFQLVSKSVNKDSRDEVIEEITSLLDTRDELIKAVQPPFTANDKQLYNQITTWNDIIDDKMTEIKANIQQDMMQLKKSKSSNQQYINPYQNVNSSDGMFYDKRK</sequence>
<keyword evidence="2" id="KW-0963">Cytoplasm</keyword>
<evidence type="ECO:0000313" key="10">
    <source>
        <dbReference type="Proteomes" id="UP001234495"/>
    </source>
</evidence>
<evidence type="ECO:0000256" key="1">
    <source>
        <dbReference type="ARBA" id="ARBA00004514"/>
    </source>
</evidence>
<comment type="subcellular location">
    <subcellularLocation>
        <location evidence="1">Cytoplasm</location>
        <location evidence="1">Cytosol</location>
    </subcellularLocation>
</comment>
<keyword evidence="4" id="KW-0143">Chaperone</keyword>
<gene>
    <name evidence="9" type="ORF">J2S19_002749</name>
</gene>
<feature type="compositionally biased region" description="Polar residues" evidence="8">
    <location>
        <begin position="93"/>
        <end position="109"/>
    </location>
</feature>
<keyword evidence="9" id="KW-0282">Flagellum</keyword>
<accession>A0ABT9ZGR9</accession>
<evidence type="ECO:0000256" key="4">
    <source>
        <dbReference type="ARBA" id="ARBA00023186"/>
    </source>
</evidence>
<comment type="caution">
    <text evidence="9">The sequence shown here is derived from an EMBL/GenBank/DDBJ whole genome shotgun (WGS) entry which is preliminary data.</text>
</comment>
<feature type="region of interest" description="Disordered" evidence="8">
    <location>
        <begin position="92"/>
        <end position="117"/>
    </location>
</feature>
<evidence type="ECO:0000256" key="3">
    <source>
        <dbReference type="ARBA" id="ARBA00022795"/>
    </source>
</evidence>
<keyword evidence="9" id="KW-0966">Cell projection</keyword>